<dbReference type="InterPro" id="IPR039433">
    <property type="entry name" value="Mff-like_dom"/>
</dbReference>
<evidence type="ECO:0000256" key="8">
    <source>
        <dbReference type="ARBA" id="ARBA00023140"/>
    </source>
</evidence>
<sequence length="220" mass="25560">MSQGENLEHRFSGSFDSFYDHDFTAEINTKMTVPQKISFMEEPLTTVNQPVTVDDPKNLFMHVPERILVVGGNHHVEGREPFPEMNIECSFLDEQKSDVHLNTPPHTLTLGEHHFPTIFEEESGGTQQKNHNGQIDIDIFPKKLAHSRFHLPFSQPSDGLAIKETEEEVALLRNQVRHLSRRMLAVEQENQQKQQREIILYAMSALYFLLKGILWLHRHW</sequence>
<comment type="similarity">
    <text evidence="1 9">Belongs to the Tango11 family.</text>
</comment>
<keyword evidence="6 9" id="KW-0496">Mitochondrion</keyword>
<organism evidence="12 17">
    <name type="scientific">Limulus polyphemus</name>
    <name type="common">Atlantic horseshoe crab</name>
    <dbReference type="NCBI Taxonomy" id="6850"/>
    <lineage>
        <taxon>Eukaryota</taxon>
        <taxon>Metazoa</taxon>
        <taxon>Ecdysozoa</taxon>
        <taxon>Arthropoda</taxon>
        <taxon>Chelicerata</taxon>
        <taxon>Merostomata</taxon>
        <taxon>Xiphosura</taxon>
        <taxon>Limulidae</taxon>
        <taxon>Limulus</taxon>
    </lineage>
</organism>
<keyword evidence="2 9" id="KW-0812">Transmembrane</keyword>
<dbReference type="RefSeq" id="XP_022240601.1">
    <property type="nucleotide sequence ID" value="XM_022384893.1"/>
</dbReference>
<evidence type="ECO:0000256" key="10">
    <source>
        <dbReference type="SAM" id="Coils"/>
    </source>
</evidence>
<evidence type="ECO:0000313" key="13">
    <source>
        <dbReference type="RefSeq" id="XP_013773599.1"/>
    </source>
</evidence>
<keyword evidence="3 9" id="KW-1000">Mitochondrion outer membrane</keyword>
<comment type="subcellular location">
    <subcellularLocation>
        <location evidence="9">Mitochondrion outer membrane</location>
        <topology evidence="9">Single-pass type IV membrane protein</topology>
    </subcellularLocation>
    <subcellularLocation>
        <location evidence="9">Peroxisome</location>
    </subcellularLocation>
</comment>
<feature type="domain" description="Mff-like" evidence="11">
    <location>
        <begin position="17"/>
        <end position="129"/>
    </location>
</feature>
<evidence type="ECO:0000256" key="2">
    <source>
        <dbReference type="ARBA" id="ARBA00022692"/>
    </source>
</evidence>
<comment type="function">
    <text evidence="9">Plays a role in mitochondrial and peroxisomal fission. Promotes the recruitment and association of the fission mediator dynamin-related protein 1 (DNM1L) to the mitochondrial surface.</text>
</comment>
<evidence type="ECO:0000256" key="4">
    <source>
        <dbReference type="ARBA" id="ARBA00022989"/>
    </source>
</evidence>
<dbReference type="InterPro" id="IPR008518">
    <property type="entry name" value="Mff/Tango-11"/>
</dbReference>
<dbReference type="Pfam" id="PF05644">
    <property type="entry name" value="Miff"/>
    <property type="match status" value="2"/>
</dbReference>
<proteinExistence type="inferred from homology"/>
<feature type="transmembrane region" description="Helical" evidence="9">
    <location>
        <begin position="198"/>
        <end position="217"/>
    </location>
</feature>
<accession>A0ABM1SAE6</accession>
<evidence type="ECO:0000313" key="17">
    <source>
        <dbReference type="RefSeq" id="XP_022240601.1"/>
    </source>
</evidence>
<evidence type="ECO:0000313" key="15">
    <source>
        <dbReference type="RefSeq" id="XP_022240599.1"/>
    </source>
</evidence>
<evidence type="ECO:0000256" key="3">
    <source>
        <dbReference type="ARBA" id="ARBA00022787"/>
    </source>
</evidence>
<evidence type="ECO:0000313" key="12">
    <source>
        <dbReference type="Proteomes" id="UP000694941"/>
    </source>
</evidence>
<evidence type="ECO:0000256" key="6">
    <source>
        <dbReference type="ARBA" id="ARBA00023128"/>
    </source>
</evidence>
<keyword evidence="5 10" id="KW-0175">Coiled coil</keyword>
<keyword evidence="12" id="KW-1185">Reference proteome</keyword>
<dbReference type="GeneID" id="106458620"/>
<dbReference type="PANTHER" id="PTHR16501">
    <property type="entry name" value="TRANSPORT AND GOLGI ORGANIZATION PROTEIN 11"/>
    <property type="match status" value="1"/>
</dbReference>
<evidence type="ECO:0000256" key="5">
    <source>
        <dbReference type="ARBA" id="ARBA00023054"/>
    </source>
</evidence>
<dbReference type="RefSeq" id="XP_013773599.1">
    <property type="nucleotide sequence ID" value="XM_013918145.2"/>
</dbReference>
<evidence type="ECO:0000256" key="9">
    <source>
        <dbReference type="RuleBase" id="RU368040"/>
    </source>
</evidence>
<protein>
    <recommendedName>
        <fullName evidence="9">Mitochondrial fission factor</fullName>
    </recommendedName>
</protein>
<dbReference type="RefSeq" id="XP_022240598.1">
    <property type="nucleotide sequence ID" value="XM_022384890.1"/>
</dbReference>
<dbReference type="Proteomes" id="UP000694941">
    <property type="component" value="Unplaced"/>
</dbReference>
<feature type="domain" description="Mff-like" evidence="11">
    <location>
        <begin position="148"/>
        <end position="218"/>
    </location>
</feature>
<evidence type="ECO:0000259" key="11">
    <source>
        <dbReference type="Pfam" id="PF05644"/>
    </source>
</evidence>
<dbReference type="RefSeq" id="XP_022240600.1">
    <property type="nucleotide sequence ID" value="XM_022384892.1"/>
</dbReference>
<feature type="coiled-coil region" evidence="10">
    <location>
        <begin position="162"/>
        <end position="196"/>
    </location>
</feature>
<keyword evidence="8 9" id="KW-0576">Peroxisome</keyword>
<keyword evidence="4 9" id="KW-1133">Transmembrane helix</keyword>
<reference evidence="13 14" key="1">
    <citation type="submission" date="2025-05" db="UniProtKB">
        <authorList>
            <consortium name="RefSeq"/>
        </authorList>
    </citation>
    <scope>IDENTIFICATION</scope>
    <source>
        <tissue evidence="13 14">Muscle</tissue>
    </source>
</reference>
<evidence type="ECO:0000313" key="14">
    <source>
        <dbReference type="RefSeq" id="XP_022240598.1"/>
    </source>
</evidence>
<name>A0ABM1SAE6_LIMPO</name>
<keyword evidence="7 9" id="KW-0472">Membrane</keyword>
<gene>
    <name evidence="13 14 15 16 17" type="primary">LOC106458620</name>
</gene>
<evidence type="ECO:0000256" key="7">
    <source>
        <dbReference type="ARBA" id="ARBA00023136"/>
    </source>
</evidence>
<evidence type="ECO:0000313" key="16">
    <source>
        <dbReference type="RefSeq" id="XP_022240600.1"/>
    </source>
</evidence>
<dbReference type="RefSeq" id="XP_022240599.1">
    <property type="nucleotide sequence ID" value="XM_022384891.1"/>
</dbReference>
<evidence type="ECO:0000256" key="1">
    <source>
        <dbReference type="ARBA" id="ARBA00009806"/>
    </source>
</evidence>
<dbReference type="PANTHER" id="PTHR16501:SF6">
    <property type="entry name" value="TRANSPORT AND GOLGI ORGANIZATION PROTEIN 11"/>
    <property type="match status" value="1"/>
</dbReference>